<comment type="caution">
    <text evidence="1">The sequence shown here is derived from an EMBL/GenBank/DDBJ whole genome shotgun (WGS) entry which is preliminary data.</text>
</comment>
<evidence type="ECO:0000313" key="1">
    <source>
        <dbReference type="EMBL" id="PPR02914.1"/>
    </source>
</evidence>
<dbReference type="Proteomes" id="UP000284706">
    <property type="component" value="Unassembled WGS sequence"/>
</dbReference>
<dbReference type="EMBL" id="NHYE01000802">
    <property type="protein sequence ID" value="PPR02914.1"/>
    <property type="molecule type" value="Genomic_DNA"/>
</dbReference>
<evidence type="ECO:0000313" key="2">
    <source>
        <dbReference type="Proteomes" id="UP000284706"/>
    </source>
</evidence>
<sequence>MPSYRLTFMVDTKLANIQEEDGVIHLGGLGRNLLRFKDAGTYIASILRPPSPNIEHRHEINDALRDR</sequence>
<gene>
    <name evidence="1" type="ORF">CVT26_009774</name>
</gene>
<accession>A0A409YIV0</accession>
<keyword evidence="2" id="KW-1185">Reference proteome</keyword>
<name>A0A409YIV0_9AGAR</name>
<protein>
    <submittedName>
        <fullName evidence="1">Uncharacterized protein</fullName>
    </submittedName>
</protein>
<organism evidence="1 2">
    <name type="scientific">Gymnopilus dilepis</name>
    <dbReference type="NCBI Taxonomy" id="231916"/>
    <lineage>
        <taxon>Eukaryota</taxon>
        <taxon>Fungi</taxon>
        <taxon>Dikarya</taxon>
        <taxon>Basidiomycota</taxon>
        <taxon>Agaricomycotina</taxon>
        <taxon>Agaricomycetes</taxon>
        <taxon>Agaricomycetidae</taxon>
        <taxon>Agaricales</taxon>
        <taxon>Agaricineae</taxon>
        <taxon>Hymenogastraceae</taxon>
        <taxon>Gymnopilus</taxon>
    </lineage>
</organism>
<dbReference type="AlphaFoldDB" id="A0A409YIV0"/>
<proteinExistence type="predicted"/>
<dbReference type="InParanoid" id="A0A409YIV0"/>
<reference evidence="1 2" key="1">
    <citation type="journal article" date="2018" name="Evol. Lett.">
        <title>Horizontal gene cluster transfer increased hallucinogenic mushroom diversity.</title>
        <authorList>
            <person name="Reynolds H.T."/>
            <person name="Vijayakumar V."/>
            <person name="Gluck-Thaler E."/>
            <person name="Korotkin H.B."/>
            <person name="Matheny P.B."/>
            <person name="Slot J.C."/>
        </authorList>
    </citation>
    <scope>NUCLEOTIDE SEQUENCE [LARGE SCALE GENOMIC DNA]</scope>
    <source>
        <strain evidence="1 2">SRW20</strain>
    </source>
</reference>